<dbReference type="RefSeq" id="WP_146917449.1">
    <property type="nucleotide sequence ID" value="NZ_CP042430.1"/>
</dbReference>
<dbReference type="Proteomes" id="UP000321805">
    <property type="component" value="Chromosome"/>
</dbReference>
<keyword evidence="2" id="KW-1185">Reference proteome</keyword>
<sequence length="73" mass="8032">MQSYPRPSEPFVHVTREKADGTCPECGASALQTYPVLSEGGWWDVTKCQECLCSVKREQGPLLGGIHLLIDLV</sequence>
<dbReference type="OrthoDB" id="9011083at2"/>
<reference evidence="1 2" key="1">
    <citation type="journal article" date="2018" name="J. Microbiol.">
        <title>Baekduia soli gen. nov., sp. nov., a novel bacterium isolated from the soil of Baekdu Mountain and proposal of a novel family name, Baekduiaceae fam. nov.</title>
        <authorList>
            <person name="An D.S."/>
            <person name="Siddiqi M.Z."/>
            <person name="Kim K.H."/>
            <person name="Yu H.S."/>
            <person name="Im W.T."/>
        </authorList>
    </citation>
    <scope>NUCLEOTIDE SEQUENCE [LARGE SCALE GENOMIC DNA]</scope>
    <source>
        <strain evidence="1 2">BR7-21</strain>
    </source>
</reference>
<organism evidence="1 2">
    <name type="scientific">Baekduia soli</name>
    <dbReference type="NCBI Taxonomy" id="496014"/>
    <lineage>
        <taxon>Bacteria</taxon>
        <taxon>Bacillati</taxon>
        <taxon>Actinomycetota</taxon>
        <taxon>Thermoleophilia</taxon>
        <taxon>Solirubrobacterales</taxon>
        <taxon>Baekduiaceae</taxon>
        <taxon>Baekduia</taxon>
    </lineage>
</organism>
<protein>
    <submittedName>
        <fullName evidence="1">Uncharacterized protein</fullName>
    </submittedName>
</protein>
<accession>A0A5B8U2S4</accession>
<dbReference type="AlphaFoldDB" id="A0A5B8U2S4"/>
<dbReference type="EMBL" id="CP042430">
    <property type="protein sequence ID" value="QEC47232.1"/>
    <property type="molecule type" value="Genomic_DNA"/>
</dbReference>
<proteinExistence type="predicted"/>
<evidence type="ECO:0000313" key="2">
    <source>
        <dbReference type="Proteomes" id="UP000321805"/>
    </source>
</evidence>
<dbReference type="KEGG" id="bsol:FSW04_06260"/>
<gene>
    <name evidence="1" type="ORF">FSW04_06260</name>
</gene>
<evidence type="ECO:0000313" key="1">
    <source>
        <dbReference type="EMBL" id="QEC47232.1"/>
    </source>
</evidence>
<name>A0A5B8U2S4_9ACTN</name>